<comment type="function">
    <text evidence="8">Component of the signal recognition particle (SRP) complex, a ribonucleoprotein complex that mediates the cotranslational targeting of secretory and membrane proteins to the endoplasmic reticulum (ER). SRP9 together with SRP14 and the Alu portion of the SRP RNA, constitutes the elongation arrest domain of SRP. The complex of SRP9 and SRP14 is required for SRP RNA binding.</text>
</comment>
<dbReference type="AlphaFoldDB" id="A0A6G1SQF5"/>
<dbReference type="GO" id="GO:0008312">
    <property type="term" value="F:7S RNA binding"/>
    <property type="evidence" value="ECO:0007669"/>
    <property type="project" value="UniProtKB-UniRule"/>
</dbReference>
<evidence type="ECO:0000256" key="4">
    <source>
        <dbReference type="ARBA" id="ARBA00022490"/>
    </source>
</evidence>
<comment type="subcellular location">
    <subcellularLocation>
        <location evidence="1 8">Cytoplasm</location>
    </subcellularLocation>
</comment>
<dbReference type="GO" id="GO:0030942">
    <property type="term" value="F:endoplasmic reticulum signal peptide binding"/>
    <property type="evidence" value="ECO:0007669"/>
    <property type="project" value="UniProtKB-UniRule"/>
</dbReference>
<feature type="region of interest" description="Disordered" evidence="9">
    <location>
        <begin position="18"/>
        <end position="84"/>
    </location>
</feature>
<comment type="similarity">
    <text evidence="2 8">Belongs to the SRP14 family.</text>
</comment>
<sequence length="114" mass="13316">MLPNQFLFELSKMFESGRQTNKTIRITLKRYDGRTTRNPRKPQDKPRMKPKQQQKKQQQQQQPEQKSPPSESKCLIRASSGSKKIRVEVGQKDVQFQQSYSNLIKGNIVGLKKK</sequence>
<keyword evidence="6 8" id="KW-0733">Signal recognition particle</keyword>
<evidence type="ECO:0000256" key="6">
    <source>
        <dbReference type="ARBA" id="ARBA00023135"/>
    </source>
</evidence>
<feature type="compositionally biased region" description="Basic and acidic residues" evidence="9">
    <location>
        <begin position="29"/>
        <end position="47"/>
    </location>
</feature>
<evidence type="ECO:0000256" key="2">
    <source>
        <dbReference type="ARBA" id="ARBA00010349"/>
    </source>
</evidence>
<organism evidence="10">
    <name type="scientific">Aceria tosichella</name>
    <name type="common">wheat curl mite</name>
    <dbReference type="NCBI Taxonomy" id="561515"/>
    <lineage>
        <taxon>Eukaryota</taxon>
        <taxon>Metazoa</taxon>
        <taxon>Ecdysozoa</taxon>
        <taxon>Arthropoda</taxon>
        <taxon>Chelicerata</taxon>
        <taxon>Arachnida</taxon>
        <taxon>Acari</taxon>
        <taxon>Acariformes</taxon>
        <taxon>Trombidiformes</taxon>
        <taxon>Prostigmata</taxon>
        <taxon>Eupodina</taxon>
        <taxon>Eriophyoidea</taxon>
        <taxon>Eriophyidae</taxon>
        <taxon>Eriophyinae</taxon>
        <taxon>Aceriini</taxon>
        <taxon>Aceria</taxon>
    </lineage>
</organism>
<dbReference type="Pfam" id="PF02290">
    <property type="entry name" value="SRP14"/>
    <property type="match status" value="1"/>
</dbReference>
<evidence type="ECO:0000256" key="5">
    <source>
        <dbReference type="ARBA" id="ARBA00022884"/>
    </source>
</evidence>
<dbReference type="InterPro" id="IPR009018">
    <property type="entry name" value="Signal_recog_particle_SRP9/14"/>
</dbReference>
<keyword evidence="4 8" id="KW-0963">Cytoplasm</keyword>
<dbReference type="GO" id="GO:0006614">
    <property type="term" value="P:SRP-dependent cotranslational protein targeting to membrane"/>
    <property type="evidence" value="ECO:0007669"/>
    <property type="project" value="UniProtKB-UniRule"/>
</dbReference>
<accession>A0A6G1SQF5</accession>
<name>A0A6G1SQF5_9ACAR</name>
<keyword evidence="7 8" id="KW-0687">Ribonucleoprotein</keyword>
<dbReference type="PANTHER" id="PTHR12013">
    <property type="entry name" value="SIGNAL RECOGNITION PARTICLE 14 KD PROTEIN"/>
    <property type="match status" value="1"/>
</dbReference>
<proteinExistence type="inferred from homology"/>
<evidence type="ECO:0000256" key="1">
    <source>
        <dbReference type="ARBA" id="ARBA00004496"/>
    </source>
</evidence>
<evidence type="ECO:0000256" key="9">
    <source>
        <dbReference type="SAM" id="MobiDB-lite"/>
    </source>
</evidence>
<reference evidence="10" key="1">
    <citation type="submission" date="2018-10" db="EMBL/GenBank/DDBJ databases">
        <title>Transcriptome assembly of Aceria tosichella (Wheat curl mite) Type 2.</title>
        <authorList>
            <person name="Scully E.D."/>
            <person name="Geib S.M."/>
            <person name="Palmer N.A."/>
            <person name="Gupta A.K."/>
            <person name="Sarath G."/>
            <person name="Tatineni S."/>
        </authorList>
    </citation>
    <scope>NUCLEOTIDE SEQUENCE</scope>
    <source>
        <strain evidence="10">LincolnNE</strain>
    </source>
</reference>
<evidence type="ECO:0000256" key="3">
    <source>
        <dbReference type="ARBA" id="ARBA00017926"/>
    </source>
</evidence>
<dbReference type="SUPFAM" id="SSF54762">
    <property type="entry name" value="Signal recognition particle alu RNA binding heterodimer, SRP9/14"/>
    <property type="match status" value="1"/>
</dbReference>
<evidence type="ECO:0000256" key="8">
    <source>
        <dbReference type="RuleBase" id="RU368100"/>
    </source>
</evidence>
<dbReference type="InterPro" id="IPR003210">
    <property type="entry name" value="Signal_recog_particle_SRP14"/>
</dbReference>
<dbReference type="Gene3D" id="3.30.720.10">
    <property type="entry name" value="Signal recognition particle alu RNA binding heterodimer, srp9/1"/>
    <property type="match status" value="1"/>
</dbReference>
<evidence type="ECO:0000313" key="10">
    <source>
        <dbReference type="EMBL" id="MDE52123.1"/>
    </source>
</evidence>
<comment type="subunit">
    <text evidence="8">Heterodimer with SRP9; binds RNA as heterodimer. Component of a signal recognition particle (SRP) complex that consists of a 7SL RNA molecule of 300 nucleotides and six protein subunits: SRP72, SRP68, SRP54, SRP19, SRP14 and SRP9.</text>
</comment>
<dbReference type="GO" id="GO:0005786">
    <property type="term" value="C:signal recognition particle, endoplasmic reticulum targeting"/>
    <property type="evidence" value="ECO:0007669"/>
    <property type="project" value="UniProtKB-UniRule"/>
</dbReference>
<keyword evidence="5 8" id="KW-0694">RNA-binding</keyword>
<evidence type="ECO:0000256" key="7">
    <source>
        <dbReference type="ARBA" id="ARBA00023274"/>
    </source>
</evidence>
<gene>
    <name evidence="10" type="primary">SRP14</name>
    <name evidence="10" type="ORF">g.20358</name>
</gene>
<dbReference type="EMBL" id="GGYP01007352">
    <property type="protein sequence ID" value="MDE52123.1"/>
    <property type="molecule type" value="Transcribed_RNA"/>
</dbReference>
<feature type="compositionally biased region" description="Low complexity" evidence="9">
    <location>
        <begin position="55"/>
        <end position="73"/>
    </location>
</feature>
<protein>
    <recommendedName>
        <fullName evidence="3 8">Signal recognition particle 14 kDa protein</fullName>
        <shortName evidence="8">SRP14</shortName>
    </recommendedName>
</protein>